<sequence length="183" mass="20685">MSPQIPSKSIPLTLKLKNNSYTFFLLSSINDTIKDLKIQLAEMVNESGGYIRDSKPEIMSDGISKGRDTEDGVDDEIEIPKPSFDLASSDEEVEEGDEDVKMNEDESSTKDIKKGVRVKPEDLKIAISKNKSNFYDYKSILILDNDKEILNNVENIQENGILFFGLQDEEIVVVEPFDDRDQT</sequence>
<keyword evidence="3" id="KW-1185">Reference proteome</keyword>
<evidence type="ECO:0000313" key="3">
    <source>
        <dbReference type="Proteomes" id="UP000094236"/>
    </source>
</evidence>
<feature type="compositionally biased region" description="Acidic residues" evidence="1">
    <location>
        <begin position="88"/>
        <end position="98"/>
    </location>
</feature>
<dbReference type="AlphaFoldDB" id="A0A1E4TTD4"/>
<proteinExistence type="predicted"/>
<feature type="region of interest" description="Disordered" evidence="1">
    <location>
        <begin position="55"/>
        <end position="108"/>
    </location>
</feature>
<dbReference type="OrthoDB" id="3990324at2759"/>
<dbReference type="EMBL" id="KV454015">
    <property type="protein sequence ID" value="ODV95001.1"/>
    <property type="molecule type" value="Genomic_DNA"/>
</dbReference>
<name>A0A1E4TTD4_PACTA</name>
<feature type="compositionally biased region" description="Basic and acidic residues" evidence="1">
    <location>
        <begin position="55"/>
        <end position="70"/>
    </location>
</feature>
<evidence type="ECO:0000313" key="2">
    <source>
        <dbReference type="EMBL" id="ODV95001.1"/>
    </source>
</evidence>
<evidence type="ECO:0000256" key="1">
    <source>
        <dbReference type="SAM" id="MobiDB-lite"/>
    </source>
</evidence>
<reference evidence="3" key="1">
    <citation type="submission" date="2016-05" db="EMBL/GenBank/DDBJ databases">
        <title>Comparative genomics of biotechnologically important yeasts.</title>
        <authorList>
            <consortium name="DOE Joint Genome Institute"/>
            <person name="Riley R."/>
            <person name="Haridas S."/>
            <person name="Wolfe K.H."/>
            <person name="Lopes M.R."/>
            <person name="Hittinger C.T."/>
            <person name="Goker M."/>
            <person name="Salamov A."/>
            <person name="Wisecaver J."/>
            <person name="Long T.M."/>
            <person name="Aerts A.L."/>
            <person name="Barry K."/>
            <person name="Choi C."/>
            <person name="Clum A."/>
            <person name="Coughlan A.Y."/>
            <person name="Deshpande S."/>
            <person name="Douglass A.P."/>
            <person name="Hanson S.J."/>
            <person name="Klenk H.-P."/>
            <person name="Labutti K."/>
            <person name="Lapidus A."/>
            <person name="Lindquist E."/>
            <person name="Lipzen A."/>
            <person name="Meier-Kolthoff J.P."/>
            <person name="Ohm R.A."/>
            <person name="Otillar R.P."/>
            <person name="Pangilinan J."/>
            <person name="Peng Y."/>
            <person name="Rokas A."/>
            <person name="Rosa C.A."/>
            <person name="Scheuner C."/>
            <person name="Sibirny A.A."/>
            <person name="Slot J.C."/>
            <person name="Stielow J.B."/>
            <person name="Sun H."/>
            <person name="Kurtzman C.P."/>
            <person name="Blackwell M."/>
            <person name="Grigoriev I.V."/>
            <person name="Jeffries T.W."/>
        </authorList>
    </citation>
    <scope>NUCLEOTIDE SEQUENCE [LARGE SCALE GENOMIC DNA]</scope>
    <source>
        <strain evidence="3">NRRL Y-2460</strain>
    </source>
</reference>
<dbReference type="Proteomes" id="UP000094236">
    <property type="component" value="Unassembled WGS sequence"/>
</dbReference>
<organism evidence="2 3">
    <name type="scientific">Pachysolen tannophilus NRRL Y-2460</name>
    <dbReference type="NCBI Taxonomy" id="669874"/>
    <lineage>
        <taxon>Eukaryota</taxon>
        <taxon>Fungi</taxon>
        <taxon>Dikarya</taxon>
        <taxon>Ascomycota</taxon>
        <taxon>Saccharomycotina</taxon>
        <taxon>Pichiomycetes</taxon>
        <taxon>Pachysolenaceae</taxon>
        <taxon>Pachysolen</taxon>
    </lineage>
</organism>
<feature type="compositionally biased region" description="Basic and acidic residues" evidence="1">
    <location>
        <begin position="99"/>
        <end position="108"/>
    </location>
</feature>
<gene>
    <name evidence="2" type="ORF">PACTADRAFT_17670</name>
</gene>
<protein>
    <submittedName>
        <fullName evidence="2">Uncharacterized protein</fullName>
    </submittedName>
</protein>
<accession>A0A1E4TTD4</accession>